<dbReference type="Gene3D" id="2.60.40.10">
    <property type="entry name" value="Immunoglobulins"/>
    <property type="match status" value="1"/>
</dbReference>
<dbReference type="Proteomes" id="UP000254069">
    <property type="component" value="Unassembled WGS sequence"/>
</dbReference>
<protein>
    <recommendedName>
        <fullName evidence="10">1,4-alpha-glucan branching enzyme GlgB</fullName>
        <ecNumber evidence="10">2.4.1.18</ecNumber>
    </recommendedName>
    <alternativeName>
        <fullName evidence="10">1,4-alpha-D-glucan:1,4-alpha-D-glucan 6-glucosyl-transferase</fullName>
    </alternativeName>
    <alternativeName>
        <fullName evidence="10">Alpha-(1-&gt;4)-glucan branching enzyme</fullName>
    </alternativeName>
    <alternativeName>
        <fullName evidence="10">Glycogen branching enzyme</fullName>
        <shortName evidence="10">BE</shortName>
    </alternativeName>
</protein>
<dbReference type="FunFam" id="2.60.40.1180:FF:000002">
    <property type="entry name" value="1,4-alpha-glucan branching enzyme GlgB"/>
    <property type="match status" value="1"/>
</dbReference>
<dbReference type="GO" id="GO:0004553">
    <property type="term" value="F:hydrolase activity, hydrolyzing O-glycosyl compounds"/>
    <property type="evidence" value="ECO:0007669"/>
    <property type="project" value="InterPro"/>
</dbReference>
<evidence type="ECO:0000256" key="9">
    <source>
        <dbReference type="ARBA" id="ARBA00023277"/>
    </source>
</evidence>
<dbReference type="SUPFAM" id="SSF81296">
    <property type="entry name" value="E set domains"/>
    <property type="match status" value="2"/>
</dbReference>
<dbReference type="InterPro" id="IPR006047">
    <property type="entry name" value="GH13_cat_dom"/>
</dbReference>
<keyword evidence="7 10" id="KW-0808">Transferase</keyword>
<evidence type="ECO:0000313" key="13">
    <source>
        <dbReference type="EMBL" id="SUI47366.1"/>
    </source>
</evidence>
<evidence type="ECO:0000256" key="3">
    <source>
        <dbReference type="ARBA" id="ARBA00004964"/>
    </source>
</evidence>
<comment type="function">
    <text evidence="2 10">Catalyzes the formation of the alpha-1,6-glucosidic linkages in glycogen by scission of a 1,4-alpha-linked oligosaccharide from growing alpha-1,4-glucan chains and the subsequent attachment of the oligosaccharide to the alpha-1,6 position.</text>
</comment>
<dbReference type="Gene3D" id="3.20.20.80">
    <property type="entry name" value="Glycosidases"/>
    <property type="match status" value="1"/>
</dbReference>
<dbReference type="Gene3D" id="2.60.40.1180">
    <property type="entry name" value="Golgi alpha-mannosidase II"/>
    <property type="match status" value="1"/>
</dbReference>
<dbReference type="CDD" id="cd11322">
    <property type="entry name" value="AmyAc_Glg_BE"/>
    <property type="match status" value="1"/>
</dbReference>
<evidence type="ECO:0000256" key="8">
    <source>
        <dbReference type="ARBA" id="ARBA00023056"/>
    </source>
</evidence>
<dbReference type="SMART" id="SM00642">
    <property type="entry name" value="Aamy"/>
    <property type="match status" value="1"/>
</dbReference>
<proteinExistence type="inferred from homology"/>
<comment type="catalytic activity">
    <reaction evidence="1 10">
        <text>Transfers a segment of a (1-&gt;4)-alpha-D-glucan chain to a primary hydroxy group in a similar glucan chain.</text>
        <dbReference type="EC" id="2.4.1.18"/>
    </reaction>
</comment>
<evidence type="ECO:0000256" key="10">
    <source>
        <dbReference type="HAMAP-Rule" id="MF_00685"/>
    </source>
</evidence>
<dbReference type="InterPro" id="IPR017853">
    <property type="entry name" value="GH"/>
</dbReference>
<dbReference type="NCBIfam" id="NF003811">
    <property type="entry name" value="PRK05402.1"/>
    <property type="match status" value="1"/>
</dbReference>
<keyword evidence="8 10" id="KW-0320">Glycogen biosynthesis</keyword>
<dbReference type="SUPFAM" id="SSF51011">
    <property type="entry name" value="Glycosyl hydrolase domain"/>
    <property type="match status" value="1"/>
</dbReference>
<dbReference type="FunFam" id="2.60.40.10:FF:000169">
    <property type="entry name" value="1,4-alpha-glucan branching enzyme GlgB"/>
    <property type="match status" value="1"/>
</dbReference>
<dbReference type="FunFam" id="3.20.20.80:FF:000003">
    <property type="entry name" value="1,4-alpha-glucan branching enzyme GlgB"/>
    <property type="match status" value="1"/>
</dbReference>
<dbReference type="InterPro" id="IPR004193">
    <property type="entry name" value="Glyco_hydro_13_N"/>
</dbReference>
<evidence type="ECO:0000256" key="11">
    <source>
        <dbReference type="PIRSR" id="PIRSR000463-1"/>
    </source>
</evidence>
<evidence type="ECO:0000256" key="4">
    <source>
        <dbReference type="ARBA" id="ARBA00009000"/>
    </source>
</evidence>
<evidence type="ECO:0000256" key="1">
    <source>
        <dbReference type="ARBA" id="ARBA00000826"/>
    </source>
</evidence>
<dbReference type="NCBIfam" id="TIGR01515">
    <property type="entry name" value="branching_enzym"/>
    <property type="match status" value="1"/>
</dbReference>
<dbReference type="PANTHER" id="PTHR43651:SF3">
    <property type="entry name" value="1,4-ALPHA-GLUCAN-BRANCHING ENZYME"/>
    <property type="match status" value="1"/>
</dbReference>
<dbReference type="UniPathway" id="UPA00164"/>
<sequence length="756" mass="86291">MKQQIVANEPAPHFSEPMQERLVPELDFAAACALAEGRHGDPFAWLGMHLVEQNGRSRLLLRAVLPGAAIVEVLDAKTGRKVAELTPVVGAEPLFSGFMGRRVKPFDYRLRISYPQAELVLDDPYRFDASLDEQACFLFNEGSLLKGWQLLGANWLECQGVKGVRFCVWAPNAKSVSLLGDFNHWDRRRHSMRRHPASGLWELFLPQVQGGEHYKFLLQTQDGSWLEKADPCARQMQGAPHNASIVPMADSDWQWQDSDWMAARAQSAWHRQAVSIYELHLGSWRRNGEGGFLSYAEVAELLVPYLQSHGFTHVEFMPLSEYPFDGSWGYQPVGLFAPSHRFGDPEGLKLLVDACHRAGIGVLLDWVAAHFPSDPHGLAHFDGTCLYEHEDPRRGRHPDWDTLIYNYGRKEVQSFLLSNACYWLEEFHFDGLRLDAVSSMLYLDYSREEGQWQANEYGGRENLEAIAFLQQLNTRLYHEYPGIIMIAEESTAWDGVSRDVAAGGLGFGFKWNMGWMHDTLDYLTKEPVHRSYHHGQLTFSLIYAYTEQFILSLSHDEVVHGKRALLEKIPGDDWQKFATLRAFYGFMWAHPGKKLLFMGGEFGQRREWQHDFSLDWHLLQYPSHQGLSDWVRDLNLCYRQQPSLWQCDGEPQGFRWLDCNDSQHSLLAFTRIDSDGNMVLVICNFTPCVREGYRLGLPEPGRYRELLNSDSAFYGGSNQGNAGGMEAEEIPWQGMPYSALIRVPPLASVYFALERG</sequence>
<dbReference type="GO" id="GO:0005978">
    <property type="term" value="P:glycogen biosynthetic process"/>
    <property type="evidence" value="ECO:0007669"/>
    <property type="project" value="UniProtKB-UniRule"/>
</dbReference>
<name>A0A379YMA7_9GAMM</name>
<reference evidence="13 14" key="1">
    <citation type="submission" date="2018-06" db="EMBL/GenBank/DDBJ databases">
        <authorList>
            <consortium name="Pathogen Informatics"/>
            <person name="Doyle S."/>
        </authorList>
    </citation>
    <scope>NUCLEOTIDE SEQUENCE [LARGE SCALE GENOMIC DNA]</scope>
    <source>
        <strain evidence="13 14">NCTC10738</strain>
    </source>
</reference>
<comment type="pathway">
    <text evidence="3 10">Glycan biosynthesis; glycogen biosynthesis.</text>
</comment>
<feature type="active site" description="Proton donor" evidence="10 11">
    <location>
        <position position="488"/>
    </location>
</feature>
<dbReference type="Pfam" id="PF22019">
    <property type="entry name" value="GlgB_N"/>
    <property type="match status" value="1"/>
</dbReference>
<dbReference type="GO" id="GO:0043169">
    <property type="term" value="F:cation binding"/>
    <property type="evidence" value="ECO:0007669"/>
    <property type="project" value="InterPro"/>
</dbReference>
<comment type="similarity">
    <text evidence="4 10">Belongs to the glycosyl hydrolase 13 family. GlgB subfamily.</text>
</comment>
<dbReference type="InterPro" id="IPR044143">
    <property type="entry name" value="GlgB_N_E_set_prok"/>
</dbReference>
<evidence type="ECO:0000256" key="5">
    <source>
        <dbReference type="ARBA" id="ARBA00022600"/>
    </source>
</evidence>
<gene>
    <name evidence="10 13" type="primary">glgB</name>
    <name evidence="13" type="ORF">NCTC10738_00271</name>
</gene>
<dbReference type="EC" id="2.4.1.18" evidence="10"/>
<dbReference type="InterPro" id="IPR006048">
    <property type="entry name" value="A-amylase/branching_C"/>
</dbReference>
<dbReference type="InterPro" id="IPR037439">
    <property type="entry name" value="Branching_enzy"/>
</dbReference>
<dbReference type="AlphaFoldDB" id="A0A379YMA7"/>
<dbReference type="InterPro" id="IPR013783">
    <property type="entry name" value="Ig-like_fold"/>
</dbReference>
<organism evidence="13 14">
    <name type="scientific">Shewanella algae</name>
    <dbReference type="NCBI Taxonomy" id="38313"/>
    <lineage>
        <taxon>Bacteria</taxon>
        <taxon>Pseudomonadati</taxon>
        <taxon>Pseudomonadota</taxon>
        <taxon>Gammaproteobacteria</taxon>
        <taxon>Alteromonadales</taxon>
        <taxon>Shewanellaceae</taxon>
        <taxon>Shewanella</taxon>
    </lineage>
</organism>
<keyword evidence="9 10" id="KW-0119">Carbohydrate metabolism</keyword>
<dbReference type="PANTHER" id="PTHR43651">
    <property type="entry name" value="1,4-ALPHA-GLUCAN-BRANCHING ENZYME"/>
    <property type="match status" value="1"/>
</dbReference>
<dbReference type="PIRSF" id="PIRSF000463">
    <property type="entry name" value="GlgB"/>
    <property type="match status" value="1"/>
</dbReference>
<evidence type="ECO:0000256" key="2">
    <source>
        <dbReference type="ARBA" id="ARBA00002953"/>
    </source>
</evidence>
<dbReference type="HAMAP" id="MF_00685">
    <property type="entry name" value="GlgB"/>
    <property type="match status" value="1"/>
</dbReference>
<evidence type="ECO:0000256" key="7">
    <source>
        <dbReference type="ARBA" id="ARBA00022679"/>
    </source>
</evidence>
<dbReference type="EMBL" id="UGYO01000001">
    <property type="protein sequence ID" value="SUI47366.1"/>
    <property type="molecule type" value="Genomic_DNA"/>
</dbReference>
<dbReference type="GO" id="GO:0005829">
    <property type="term" value="C:cytosol"/>
    <property type="evidence" value="ECO:0007669"/>
    <property type="project" value="TreeGrafter"/>
</dbReference>
<comment type="subunit">
    <text evidence="10">Monomer.</text>
</comment>
<dbReference type="CDD" id="cd02855">
    <property type="entry name" value="E_set_GBE_prok_N"/>
    <property type="match status" value="1"/>
</dbReference>
<dbReference type="NCBIfam" id="NF008967">
    <property type="entry name" value="PRK12313.1"/>
    <property type="match status" value="1"/>
</dbReference>
<dbReference type="InterPro" id="IPR013780">
    <property type="entry name" value="Glyco_hydro_b"/>
</dbReference>
<keyword evidence="14" id="KW-1185">Reference proteome</keyword>
<accession>A0A379YMA7</accession>
<dbReference type="Pfam" id="PF02922">
    <property type="entry name" value="CBM_48"/>
    <property type="match status" value="1"/>
</dbReference>
<feature type="active site" description="Nucleophile" evidence="10 11">
    <location>
        <position position="435"/>
    </location>
</feature>
<evidence type="ECO:0000313" key="14">
    <source>
        <dbReference type="Proteomes" id="UP000254069"/>
    </source>
</evidence>
<evidence type="ECO:0000259" key="12">
    <source>
        <dbReference type="SMART" id="SM00642"/>
    </source>
</evidence>
<dbReference type="GO" id="GO:0003844">
    <property type="term" value="F:1,4-alpha-glucan branching enzyme activity"/>
    <property type="evidence" value="ECO:0007669"/>
    <property type="project" value="UniProtKB-UniRule"/>
</dbReference>
<evidence type="ECO:0000256" key="6">
    <source>
        <dbReference type="ARBA" id="ARBA00022676"/>
    </source>
</evidence>
<dbReference type="InterPro" id="IPR006407">
    <property type="entry name" value="GlgB"/>
</dbReference>
<keyword evidence="6 10" id="KW-0328">Glycosyltransferase</keyword>
<dbReference type="InterPro" id="IPR054169">
    <property type="entry name" value="GlgB_N"/>
</dbReference>
<keyword evidence="5 10" id="KW-0321">Glycogen metabolism</keyword>
<dbReference type="SUPFAM" id="SSF51445">
    <property type="entry name" value="(Trans)glycosidases"/>
    <property type="match status" value="1"/>
</dbReference>
<dbReference type="Pfam" id="PF02806">
    <property type="entry name" value="Alpha-amylase_C"/>
    <property type="match status" value="1"/>
</dbReference>
<feature type="domain" description="Glycosyl hydrolase family 13 catalytic" evidence="12">
    <location>
        <begin position="278"/>
        <end position="646"/>
    </location>
</feature>
<dbReference type="InterPro" id="IPR014756">
    <property type="entry name" value="Ig_E-set"/>
</dbReference>